<feature type="compositionally biased region" description="Polar residues" evidence="4">
    <location>
        <begin position="8"/>
        <end position="18"/>
    </location>
</feature>
<feature type="region of interest" description="Disordered" evidence="4">
    <location>
        <begin position="1"/>
        <end position="25"/>
    </location>
</feature>
<name>A0A395IKX1_9HELO</name>
<accession>A0A395IKX1</accession>
<evidence type="ECO:0000259" key="5">
    <source>
        <dbReference type="Pfam" id="PF00673"/>
    </source>
</evidence>
<dbReference type="AlphaFoldDB" id="A0A395IKX1"/>
<dbReference type="SUPFAM" id="SSF55282">
    <property type="entry name" value="RL5-like"/>
    <property type="match status" value="1"/>
</dbReference>
<dbReference type="PANTHER" id="PTHR11994">
    <property type="entry name" value="60S RIBOSOMAL PROTEIN L11-RELATED"/>
    <property type="match status" value="1"/>
</dbReference>
<feature type="region of interest" description="Disordered" evidence="4">
    <location>
        <begin position="72"/>
        <end position="127"/>
    </location>
</feature>
<evidence type="ECO:0000256" key="3">
    <source>
        <dbReference type="ARBA" id="ARBA00023274"/>
    </source>
</evidence>
<organism evidence="6 7">
    <name type="scientific">Monilinia fructigena</name>
    <dbReference type="NCBI Taxonomy" id="38457"/>
    <lineage>
        <taxon>Eukaryota</taxon>
        <taxon>Fungi</taxon>
        <taxon>Dikarya</taxon>
        <taxon>Ascomycota</taxon>
        <taxon>Pezizomycotina</taxon>
        <taxon>Leotiomycetes</taxon>
        <taxon>Helotiales</taxon>
        <taxon>Sclerotiniaceae</taxon>
        <taxon>Monilinia</taxon>
    </lineage>
</organism>
<keyword evidence="7" id="KW-1185">Reference proteome</keyword>
<keyword evidence="2" id="KW-0689">Ribosomal protein</keyword>
<feature type="compositionally biased region" description="Low complexity" evidence="4">
    <location>
        <begin position="86"/>
        <end position="97"/>
    </location>
</feature>
<dbReference type="GO" id="GO:0003735">
    <property type="term" value="F:structural constituent of ribosome"/>
    <property type="evidence" value="ECO:0007669"/>
    <property type="project" value="InterPro"/>
</dbReference>
<dbReference type="InterPro" id="IPR031309">
    <property type="entry name" value="Ribosomal_uL5_C"/>
</dbReference>
<keyword evidence="3" id="KW-0687">Ribonucleoprotein</keyword>
<dbReference type="OrthoDB" id="539541at2759"/>
<dbReference type="InterPro" id="IPR002132">
    <property type="entry name" value="Ribosomal_uL5"/>
</dbReference>
<gene>
    <name evidence="6" type="ORF">DID88_010250</name>
</gene>
<dbReference type="GO" id="GO:0005840">
    <property type="term" value="C:ribosome"/>
    <property type="evidence" value="ECO:0007669"/>
    <property type="project" value="UniProtKB-KW"/>
</dbReference>
<reference evidence="6 7" key="1">
    <citation type="submission" date="2018-06" db="EMBL/GenBank/DDBJ databases">
        <title>Genome Sequence of the Brown Rot Fungal Pathogen Monilinia fructigena.</title>
        <authorList>
            <person name="Landi L."/>
            <person name="De Miccolis Angelini R.M."/>
            <person name="Pollastro S."/>
            <person name="Abate D."/>
            <person name="Faretra F."/>
            <person name="Romanazzi G."/>
        </authorList>
    </citation>
    <scope>NUCLEOTIDE SEQUENCE [LARGE SCALE GENOMIC DNA]</scope>
    <source>
        <strain evidence="6 7">Mfrg269</strain>
    </source>
</reference>
<dbReference type="InterPro" id="IPR022803">
    <property type="entry name" value="Ribosomal_uL5_dom_sf"/>
</dbReference>
<evidence type="ECO:0000256" key="1">
    <source>
        <dbReference type="ARBA" id="ARBA00008553"/>
    </source>
</evidence>
<sequence length="353" mass="40349">MRRFPIEASSTNQSTQATDDGWLDNLGRNCRRYASGEAVAAKEIPQDFQDLESQSSFTSTTVPNEVIDSFDPIKRAQGRKRELPASRYQYRSPRYYRGPLHPHQPPPKSDPSSREFVPGPFGPNRLEQTYKSTISHDIMTMAYVHKPPGTVTIPKADRLRTWDDSSPYHKGRPKRGPRGGDVLRLIEQDITWRNIPKIEEVTVHSMSRVHLEIPHIYTWLASHNVAQFGIRRGMPVSLTCTMRNNDALEFLDKCINLVFPRIKDWQGVEGTTGDSSGNLSFGFNREGTILFPEVQVNYDMYPPRLIPGFHVTVKTTATSDRHARLLLSAMVFLSTERWSIKSYLFKNRVVEMI</sequence>
<dbReference type="EMBL" id="QKRW01000036">
    <property type="protein sequence ID" value="RAL60925.1"/>
    <property type="molecule type" value="Genomic_DNA"/>
</dbReference>
<comment type="similarity">
    <text evidence="1">Belongs to the universal ribosomal protein uL5 family.</text>
</comment>
<evidence type="ECO:0000313" key="7">
    <source>
        <dbReference type="Proteomes" id="UP000249056"/>
    </source>
</evidence>
<evidence type="ECO:0000313" key="6">
    <source>
        <dbReference type="EMBL" id="RAL60925.1"/>
    </source>
</evidence>
<dbReference type="GO" id="GO:1990904">
    <property type="term" value="C:ribonucleoprotein complex"/>
    <property type="evidence" value="ECO:0007669"/>
    <property type="project" value="UniProtKB-KW"/>
</dbReference>
<feature type="domain" description="Large ribosomal subunit protein uL5 C-terminal" evidence="5">
    <location>
        <begin position="235"/>
        <end position="330"/>
    </location>
</feature>
<feature type="compositionally biased region" description="Polar residues" evidence="4">
    <location>
        <begin position="51"/>
        <end position="63"/>
    </location>
</feature>
<feature type="compositionally biased region" description="Basic and acidic residues" evidence="4">
    <location>
        <begin position="72"/>
        <end position="84"/>
    </location>
</feature>
<comment type="caution">
    <text evidence="6">The sequence shown here is derived from an EMBL/GenBank/DDBJ whole genome shotgun (WGS) entry which is preliminary data.</text>
</comment>
<protein>
    <recommendedName>
        <fullName evidence="5">Large ribosomal subunit protein uL5 C-terminal domain-containing protein</fullName>
    </recommendedName>
</protein>
<evidence type="ECO:0000256" key="2">
    <source>
        <dbReference type="ARBA" id="ARBA00022980"/>
    </source>
</evidence>
<dbReference type="Proteomes" id="UP000249056">
    <property type="component" value="Unassembled WGS sequence"/>
</dbReference>
<dbReference type="Gene3D" id="3.30.1440.10">
    <property type="match status" value="1"/>
</dbReference>
<dbReference type="GO" id="GO:0006412">
    <property type="term" value="P:translation"/>
    <property type="evidence" value="ECO:0007669"/>
    <property type="project" value="InterPro"/>
</dbReference>
<feature type="region of interest" description="Disordered" evidence="4">
    <location>
        <begin position="44"/>
        <end position="63"/>
    </location>
</feature>
<evidence type="ECO:0000256" key="4">
    <source>
        <dbReference type="SAM" id="MobiDB-lite"/>
    </source>
</evidence>
<proteinExistence type="inferred from homology"/>
<dbReference type="Pfam" id="PF00673">
    <property type="entry name" value="Ribosomal_L5_C"/>
    <property type="match status" value="1"/>
</dbReference>